<evidence type="ECO:0000256" key="2">
    <source>
        <dbReference type="ARBA" id="ARBA00022598"/>
    </source>
</evidence>
<reference evidence="9 10" key="1">
    <citation type="journal article" date="2016" name="Nat. Commun.">
        <title>Thousands of microbial genomes shed light on interconnected biogeochemical processes in an aquifer system.</title>
        <authorList>
            <person name="Anantharaman K."/>
            <person name="Brown C.T."/>
            <person name="Hug L.A."/>
            <person name="Sharon I."/>
            <person name="Castelle C.J."/>
            <person name="Probst A.J."/>
            <person name="Thomas B.C."/>
            <person name="Singh A."/>
            <person name="Wilkins M.J."/>
            <person name="Karaoz U."/>
            <person name="Brodie E.L."/>
            <person name="Williams K.H."/>
            <person name="Hubbard S.S."/>
            <person name="Banfield J.F."/>
        </authorList>
    </citation>
    <scope>NUCLEOTIDE SEQUENCE [LARGE SCALE GENOMIC DNA]</scope>
</reference>
<comment type="similarity">
    <text evidence="1 7">Belongs to the amidase family. GatA subfamily.</text>
</comment>
<dbReference type="AlphaFoldDB" id="A0A1F5ZTK0"/>
<dbReference type="InterPro" id="IPR020556">
    <property type="entry name" value="Amidase_CS"/>
</dbReference>
<evidence type="ECO:0000259" key="8">
    <source>
        <dbReference type="Pfam" id="PF01425"/>
    </source>
</evidence>
<dbReference type="InterPro" id="IPR023631">
    <property type="entry name" value="Amidase_dom"/>
</dbReference>
<dbReference type="GO" id="GO:0030956">
    <property type="term" value="C:glutamyl-tRNA(Gln) amidotransferase complex"/>
    <property type="evidence" value="ECO:0007669"/>
    <property type="project" value="InterPro"/>
</dbReference>
<evidence type="ECO:0000256" key="6">
    <source>
        <dbReference type="ARBA" id="ARBA00047407"/>
    </source>
</evidence>
<dbReference type="NCBIfam" id="TIGR00132">
    <property type="entry name" value="gatA"/>
    <property type="match status" value="1"/>
</dbReference>
<proteinExistence type="inferred from homology"/>
<dbReference type="GO" id="GO:0050567">
    <property type="term" value="F:glutaminyl-tRNA synthase (glutamine-hydrolyzing) activity"/>
    <property type="evidence" value="ECO:0007669"/>
    <property type="project" value="UniProtKB-UniRule"/>
</dbReference>
<dbReference type="EMBL" id="MFJL01000018">
    <property type="protein sequence ID" value="OGG15751.1"/>
    <property type="molecule type" value="Genomic_DNA"/>
</dbReference>
<comment type="subunit">
    <text evidence="7">Heterotrimer of A, B and C subunits.</text>
</comment>
<dbReference type="PROSITE" id="PS00571">
    <property type="entry name" value="AMIDASES"/>
    <property type="match status" value="1"/>
</dbReference>
<keyword evidence="2 7" id="KW-0436">Ligase</keyword>
<feature type="active site" description="Acyl-ester intermediate" evidence="7">
    <location>
        <position position="177"/>
    </location>
</feature>
<dbReference type="PANTHER" id="PTHR11895">
    <property type="entry name" value="TRANSAMIDASE"/>
    <property type="match status" value="1"/>
</dbReference>
<dbReference type="GO" id="GO:0006412">
    <property type="term" value="P:translation"/>
    <property type="evidence" value="ECO:0007669"/>
    <property type="project" value="UniProtKB-UniRule"/>
</dbReference>
<dbReference type="InterPro" id="IPR004412">
    <property type="entry name" value="GatA"/>
</dbReference>
<dbReference type="HAMAP" id="MF_00120">
    <property type="entry name" value="GatA"/>
    <property type="match status" value="1"/>
</dbReference>
<dbReference type="EC" id="6.3.5.7" evidence="7"/>
<comment type="function">
    <text evidence="7">Allows the formation of correctly charged Gln-tRNA(Gln) through the transamidation of misacylated Glu-tRNA(Gln) in organisms which lack glutaminyl-tRNA synthetase. The reaction takes place in the presence of glutamine and ATP through an activated gamma-phospho-Glu-tRNA(Gln).</text>
</comment>
<dbReference type="PANTHER" id="PTHR11895:SF151">
    <property type="entry name" value="GLUTAMYL-TRNA(GLN) AMIDOTRANSFERASE SUBUNIT A"/>
    <property type="match status" value="1"/>
</dbReference>
<feature type="active site" description="Charge relay system" evidence="7">
    <location>
        <position position="78"/>
    </location>
</feature>
<evidence type="ECO:0000256" key="4">
    <source>
        <dbReference type="ARBA" id="ARBA00022840"/>
    </source>
</evidence>
<comment type="caution">
    <text evidence="9">The sequence shown here is derived from an EMBL/GenBank/DDBJ whole genome shotgun (WGS) entry which is preliminary data.</text>
</comment>
<evidence type="ECO:0000313" key="9">
    <source>
        <dbReference type="EMBL" id="OGG15751.1"/>
    </source>
</evidence>
<keyword evidence="4 7" id="KW-0067">ATP-binding</keyword>
<evidence type="ECO:0000256" key="3">
    <source>
        <dbReference type="ARBA" id="ARBA00022741"/>
    </source>
</evidence>
<dbReference type="InterPro" id="IPR000120">
    <property type="entry name" value="Amidase"/>
</dbReference>
<dbReference type="SUPFAM" id="SSF75304">
    <property type="entry name" value="Amidase signature (AS) enzymes"/>
    <property type="match status" value="1"/>
</dbReference>
<organism evidence="9 10">
    <name type="scientific">Candidatus Gottesmanbacteria bacterium RIFCSPHIGHO2_02_FULL_39_11</name>
    <dbReference type="NCBI Taxonomy" id="1798382"/>
    <lineage>
        <taxon>Bacteria</taxon>
        <taxon>Candidatus Gottesmaniibacteriota</taxon>
    </lineage>
</organism>
<dbReference type="InterPro" id="IPR036928">
    <property type="entry name" value="AS_sf"/>
</dbReference>
<feature type="domain" description="Amidase" evidence="8">
    <location>
        <begin position="24"/>
        <end position="449"/>
    </location>
</feature>
<dbReference type="GO" id="GO:0005524">
    <property type="term" value="F:ATP binding"/>
    <property type="evidence" value="ECO:0007669"/>
    <property type="project" value="UniProtKB-KW"/>
</dbReference>
<sequence length="469" mass="50960">MDLSELTVTETIKGLYQKKFSSVDITRSLFEKIKPLDKKIKAFVTIDSENALKKAEEADEKRKKGDARPFLGVPFTLKDNICTQGLRTTASAKVLENYIPQYDATISKKLKDAGVVILGKTNMDAWAHGSSTETSDFFTTLNPWDLEKLPGGSSGGSAATVAADLTIGSIGTETAGSIRQPASWCGVVGLKPTYGRVSRYGIISMGSSLDSPGPMTKTVEDAALTLPVIAGKDPQDATTSSIKLDDYLVNLKKGVKNLKVGISEEYQKIAEPIVREAVEKALKTIEKLGAIIVPVKLLDPTYSISVYTILQRAEVSANLARYDGIRYGEGREKFGEEAKRRIMLGTYALSAGYYDALYGKAQQIRTLIVEDFKKVFQKIDCIIAPTTPCVALPLGSSKTSPMFGEVQDVLVEPSTIAGLPGITLRCGFVGELPIGIQIIGPQFSEALILKVAYAYEQNTDWHKRKPNII</sequence>
<evidence type="ECO:0000256" key="7">
    <source>
        <dbReference type="HAMAP-Rule" id="MF_00120"/>
    </source>
</evidence>
<dbReference type="Pfam" id="PF01425">
    <property type="entry name" value="Amidase"/>
    <property type="match status" value="1"/>
</dbReference>
<keyword evidence="3 7" id="KW-0547">Nucleotide-binding</keyword>
<evidence type="ECO:0000313" key="10">
    <source>
        <dbReference type="Proteomes" id="UP000176923"/>
    </source>
</evidence>
<feature type="active site" description="Charge relay system" evidence="7">
    <location>
        <position position="153"/>
    </location>
</feature>
<gene>
    <name evidence="7" type="primary">gatA</name>
    <name evidence="9" type="ORF">A3D77_04755</name>
</gene>
<dbReference type="Proteomes" id="UP000176923">
    <property type="component" value="Unassembled WGS sequence"/>
</dbReference>
<dbReference type="Gene3D" id="3.90.1300.10">
    <property type="entry name" value="Amidase signature (AS) domain"/>
    <property type="match status" value="1"/>
</dbReference>
<protein>
    <recommendedName>
        <fullName evidence="7">Glutamyl-tRNA(Gln) amidotransferase subunit A</fullName>
        <shortName evidence="7">Glu-ADT subunit A</shortName>
        <ecNumber evidence="7">6.3.5.7</ecNumber>
    </recommendedName>
</protein>
<keyword evidence="5 7" id="KW-0648">Protein biosynthesis</keyword>
<accession>A0A1F5ZTK0</accession>
<comment type="catalytic activity">
    <reaction evidence="6 7">
        <text>L-glutamyl-tRNA(Gln) + L-glutamine + ATP + H2O = L-glutaminyl-tRNA(Gln) + L-glutamate + ADP + phosphate + H(+)</text>
        <dbReference type="Rhea" id="RHEA:17521"/>
        <dbReference type="Rhea" id="RHEA-COMP:9681"/>
        <dbReference type="Rhea" id="RHEA-COMP:9684"/>
        <dbReference type="ChEBI" id="CHEBI:15377"/>
        <dbReference type="ChEBI" id="CHEBI:15378"/>
        <dbReference type="ChEBI" id="CHEBI:29985"/>
        <dbReference type="ChEBI" id="CHEBI:30616"/>
        <dbReference type="ChEBI" id="CHEBI:43474"/>
        <dbReference type="ChEBI" id="CHEBI:58359"/>
        <dbReference type="ChEBI" id="CHEBI:78520"/>
        <dbReference type="ChEBI" id="CHEBI:78521"/>
        <dbReference type="ChEBI" id="CHEBI:456216"/>
        <dbReference type="EC" id="6.3.5.7"/>
    </reaction>
</comment>
<name>A0A1F5ZTK0_9BACT</name>
<evidence type="ECO:0000256" key="1">
    <source>
        <dbReference type="ARBA" id="ARBA00008069"/>
    </source>
</evidence>
<evidence type="ECO:0000256" key="5">
    <source>
        <dbReference type="ARBA" id="ARBA00022917"/>
    </source>
</evidence>
<dbReference type="STRING" id="1798382.A3D77_04755"/>